<keyword evidence="1" id="KW-0732">Signal</keyword>
<evidence type="ECO:0000313" key="2">
    <source>
        <dbReference type="EMBL" id="EWY82652.1"/>
    </source>
</evidence>
<evidence type="ECO:0008006" key="4">
    <source>
        <dbReference type="Google" id="ProtNLM"/>
    </source>
</evidence>
<evidence type="ECO:0000313" key="3">
    <source>
        <dbReference type="Proteomes" id="UP000030753"/>
    </source>
</evidence>
<organism evidence="2 3">
    <name type="scientific">Fusarium oxysporum NRRL 32931</name>
    <dbReference type="NCBI Taxonomy" id="660029"/>
    <lineage>
        <taxon>Eukaryota</taxon>
        <taxon>Fungi</taxon>
        <taxon>Dikarya</taxon>
        <taxon>Ascomycota</taxon>
        <taxon>Pezizomycotina</taxon>
        <taxon>Sordariomycetes</taxon>
        <taxon>Hypocreomycetidae</taxon>
        <taxon>Hypocreales</taxon>
        <taxon>Nectriaceae</taxon>
        <taxon>Fusarium</taxon>
        <taxon>Fusarium oxysporum species complex</taxon>
    </lineage>
</organism>
<feature type="chain" id="PRO_5004921058" description="HD domain-containing protein" evidence="1">
    <location>
        <begin position="23"/>
        <end position="229"/>
    </location>
</feature>
<dbReference type="Proteomes" id="UP000030753">
    <property type="component" value="Unassembled WGS sequence"/>
</dbReference>
<dbReference type="OrthoDB" id="2378324at2759"/>
<dbReference type="AlphaFoldDB" id="W9HK58"/>
<proteinExistence type="predicted"/>
<feature type="signal peptide" evidence="1">
    <location>
        <begin position="1"/>
        <end position="22"/>
    </location>
</feature>
<reference evidence="2 3" key="1">
    <citation type="submission" date="2011-06" db="EMBL/GenBank/DDBJ databases">
        <title>The Genome Sequence of Fusarium oxysporum FOSC 3-a.</title>
        <authorList>
            <consortium name="The Broad Institute Genome Sequencing Platform"/>
            <person name="Ma L.-J."/>
            <person name="Gale L.R."/>
            <person name="Schwartz D.C."/>
            <person name="Zhou S."/>
            <person name="Corby-Kistler H."/>
            <person name="Young S.K."/>
            <person name="Zeng Q."/>
            <person name="Gargeya S."/>
            <person name="Fitzgerald M."/>
            <person name="Haas B."/>
            <person name="Abouelleil A."/>
            <person name="Alvarado L."/>
            <person name="Arachchi H.M."/>
            <person name="Berlin A."/>
            <person name="Brown A."/>
            <person name="Chapman S.B."/>
            <person name="Chen Z."/>
            <person name="Dunbar C."/>
            <person name="Freedman E."/>
            <person name="Gearin G."/>
            <person name="Gellesch M."/>
            <person name="Goldberg J."/>
            <person name="Griggs A."/>
            <person name="Gujja S."/>
            <person name="Heiman D."/>
            <person name="Howarth C."/>
            <person name="Larson L."/>
            <person name="Lui A."/>
            <person name="MacDonald P.J.P."/>
            <person name="Mehta T."/>
            <person name="Montmayeur A."/>
            <person name="Murphy C."/>
            <person name="Neiman D."/>
            <person name="Pearson M."/>
            <person name="Priest M."/>
            <person name="Roberts A."/>
            <person name="Saif S."/>
            <person name="Shea T."/>
            <person name="Shenoy N."/>
            <person name="Sisk P."/>
            <person name="Stolte C."/>
            <person name="Sykes S."/>
            <person name="Wortman J."/>
            <person name="Nusbaum C."/>
            <person name="Birren B."/>
        </authorList>
    </citation>
    <scope>NUCLEOTIDE SEQUENCE [LARGE SCALE GENOMIC DNA]</scope>
    <source>
        <strain evidence="3">FOSC 3-a</strain>
    </source>
</reference>
<evidence type="ECO:0000256" key="1">
    <source>
        <dbReference type="SAM" id="SignalP"/>
    </source>
</evidence>
<dbReference type="HOGENOM" id="CLU_070871_1_1_1"/>
<accession>W9HK58</accession>
<dbReference type="PANTHER" id="PTHR35569:SF1">
    <property type="entry name" value="CYANAMIDE HYDRATASE DDI2-RELATED"/>
    <property type="match status" value="1"/>
</dbReference>
<name>W9HK58_FUSOX</name>
<dbReference type="PANTHER" id="PTHR35569">
    <property type="entry name" value="CYANAMIDE HYDRATASE DDI2-RELATED"/>
    <property type="match status" value="1"/>
</dbReference>
<dbReference type="EMBL" id="JH717848">
    <property type="protein sequence ID" value="EWY82652.1"/>
    <property type="molecule type" value="Genomic_DNA"/>
</dbReference>
<gene>
    <name evidence="2" type="ORF">FOYG_14749</name>
</gene>
<sequence>MFIHRIRGIVYLVTLFYGSCKANTNGLSYPTRKVAGISAINTPIVQDAEAFALEHSTYPIYKHVMRSWLYGVLMINANETLSDSIDLEVHAVATLLHDLDWDTTVASPVISADRRFEVDGAFAAREFIQEHQDGKFWHERNVQLGIAMDFSGPAYGVSREDYAAIAKAFPKSNLKDSVNQTIIWLCDTKPQTTYDTWMQPFRERYFDKYDPKGKQRIDLIFQHLTTGNS</sequence>
<protein>
    <recommendedName>
        <fullName evidence="4">HD domain-containing protein</fullName>
    </recommendedName>
</protein>